<name>A0ABQ3XU49_9ACTN</name>
<dbReference type="Proteomes" id="UP000612282">
    <property type="component" value="Unassembled WGS sequence"/>
</dbReference>
<evidence type="ECO:0000313" key="3">
    <source>
        <dbReference type="EMBL" id="GID62048.1"/>
    </source>
</evidence>
<dbReference type="PANTHER" id="PTHR46825:SF7">
    <property type="entry name" value="D-ALANYL-D-ALANINE CARBOXYPEPTIDASE"/>
    <property type="match status" value="1"/>
</dbReference>
<feature type="signal peptide" evidence="1">
    <location>
        <begin position="1"/>
        <end position="25"/>
    </location>
</feature>
<dbReference type="Gene3D" id="3.40.710.10">
    <property type="entry name" value="DD-peptidase/beta-lactamase superfamily"/>
    <property type="match status" value="1"/>
</dbReference>
<organism evidence="3 4">
    <name type="scientific">Actinoplanes couchii</name>
    <dbReference type="NCBI Taxonomy" id="403638"/>
    <lineage>
        <taxon>Bacteria</taxon>
        <taxon>Bacillati</taxon>
        <taxon>Actinomycetota</taxon>
        <taxon>Actinomycetes</taxon>
        <taxon>Micromonosporales</taxon>
        <taxon>Micromonosporaceae</taxon>
        <taxon>Actinoplanes</taxon>
    </lineage>
</organism>
<feature type="domain" description="Beta-lactamase-related" evidence="2">
    <location>
        <begin position="81"/>
        <end position="392"/>
    </location>
</feature>
<dbReference type="RefSeq" id="WP_203810626.1">
    <property type="nucleotide sequence ID" value="NZ_BAAAQE010000106.1"/>
</dbReference>
<evidence type="ECO:0000313" key="4">
    <source>
        <dbReference type="Proteomes" id="UP000612282"/>
    </source>
</evidence>
<reference evidence="3 4" key="1">
    <citation type="submission" date="2021-01" db="EMBL/GenBank/DDBJ databases">
        <title>Whole genome shotgun sequence of Actinoplanes couchii NBRC 106145.</title>
        <authorList>
            <person name="Komaki H."/>
            <person name="Tamura T."/>
        </authorList>
    </citation>
    <scope>NUCLEOTIDE SEQUENCE [LARGE SCALE GENOMIC DNA]</scope>
    <source>
        <strain evidence="3 4">NBRC 106145</strain>
    </source>
</reference>
<dbReference type="PANTHER" id="PTHR46825">
    <property type="entry name" value="D-ALANYL-D-ALANINE-CARBOXYPEPTIDASE/ENDOPEPTIDASE AMPH"/>
    <property type="match status" value="1"/>
</dbReference>
<gene>
    <name evidence="3" type="ORF">Aco03nite_104520</name>
</gene>
<proteinExistence type="predicted"/>
<dbReference type="InterPro" id="IPR050491">
    <property type="entry name" value="AmpC-like"/>
</dbReference>
<comment type="caution">
    <text evidence="3">The sequence shown here is derived from an EMBL/GenBank/DDBJ whole genome shotgun (WGS) entry which is preliminary data.</text>
</comment>
<keyword evidence="3" id="KW-0378">Hydrolase</keyword>
<evidence type="ECO:0000256" key="1">
    <source>
        <dbReference type="SAM" id="SignalP"/>
    </source>
</evidence>
<keyword evidence="1" id="KW-0732">Signal</keyword>
<dbReference type="SUPFAM" id="SSF56601">
    <property type="entry name" value="beta-lactamase/transpeptidase-like"/>
    <property type="match status" value="1"/>
</dbReference>
<evidence type="ECO:0000259" key="2">
    <source>
        <dbReference type="Pfam" id="PF00144"/>
    </source>
</evidence>
<protein>
    <submittedName>
        <fullName evidence="3">Serine hydrolase</fullName>
    </submittedName>
</protein>
<sequence length="395" mass="41818">MRKRAALAVTVVVTAALGVPAAASAQPARCRLEPSAPTTLPALSATRLAAAVGDVPVAQGGLPDAEASGALAQIRGTAGCWQGTAGIGDVRTGGDVPQNGRFRIGSMTKVFTAAVALQLVAEGSLDLDGTVQQYLPGFLPADFPAITVRHVLTYTSGLNGIGVPHKTPAWFFEHRYDHWADGSQIDVTKPPSFTPGKYQRYGNVDYWMAGLLIQKVTGHSWEREVHDRIIEPLGLRGTTTPGDDPRIPGRYSHGYEATDAGWVDVSAANPSLQWSAAAIISTPQDLDRFMVALFSGRVVPPVQLDLMFTIPPGTTTYDGDQDDTNNPAAAYGMGLGAFQVGPLTVWGKTGDRPGYANAMGATRDLTRRLVFSVNTLHMGGDQPVRARQIIGAAFS</sequence>
<dbReference type="InterPro" id="IPR001466">
    <property type="entry name" value="Beta-lactam-related"/>
</dbReference>
<feature type="chain" id="PRO_5045709249" evidence="1">
    <location>
        <begin position="26"/>
        <end position="395"/>
    </location>
</feature>
<dbReference type="InterPro" id="IPR012338">
    <property type="entry name" value="Beta-lactam/transpept-like"/>
</dbReference>
<dbReference type="EMBL" id="BOMG01000161">
    <property type="protein sequence ID" value="GID62048.1"/>
    <property type="molecule type" value="Genomic_DNA"/>
</dbReference>
<accession>A0ABQ3XU49</accession>
<keyword evidence="4" id="KW-1185">Reference proteome</keyword>
<dbReference type="Pfam" id="PF00144">
    <property type="entry name" value="Beta-lactamase"/>
    <property type="match status" value="1"/>
</dbReference>
<dbReference type="GO" id="GO:0016787">
    <property type="term" value="F:hydrolase activity"/>
    <property type="evidence" value="ECO:0007669"/>
    <property type="project" value="UniProtKB-KW"/>
</dbReference>